<dbReference type="SUPFAM" id="SSF54695">
    <property type="entry name" value="POZ domain"/>
    <property type="match status" value="1"/>
</dbReference>
<dbReference type="PROSITE" id="PS50097">
    <property type="entry name" value="BTB"/>
    <property type="match status" value="1"/>
</dbReference>
<dbReference type="InterPro" id="IPR011333">
    <property type="entry name" value="SKP1/BTB/POZ_sf"/>
</dbReference>
<dbReference type="Gene3D" id="3.30.710.10">
    <property type="entry name" value="Potassium Channel Kv1.1, Chain A"/>
    <property type="match status" value="1"/>
</dbReference>
<proteinExistence type="predicted"/>
<feature type="domain" description="TLDc" evidence="2">
    <location>
        <begin position="296"/>
        <end position="466"/>
    </location>
</feature>
<protein>
    <recommendedName>
        <fullName evidence="5">Kelch-like protein 17</fullName>
    </recommendedName>
</protein>
<comment type="caution">
    <text evidence="3">The sequence shown here is derived from an EMBL/GenBank/DDBJ whole genome shotgun (WGS) entry which is preliminary data.</text>
</comment>
<dbReference type="AlphaFoldDB" id="A0A015IMY4"/>
<feature type="domain" description="BTB" evidence="1">
    <location>
        <begin position="26"/>
        <end position="99"/>
    </location>
</feature>
<dbReference type="SMART" id="SM00225">
    <property type="entry name" value="BTB"/>
    <property type="match status" value="1"/>
</dbReference>
<sequence>MTMEIMELSNLLVKEYTRILKTGEFYDIEVLVGEKANTKIFRLHSFVLKVCSPYFRDAFSNKKIKVENNIIKFNKPNISVKVFEILIKYIYSGKLELANNDVKTNIALLIAADELCLKELCSYIEDFLLINKESLKSNFVFVSHITNRFDQFTKLSQFCKDAFQEDPSVVLRADDFVTLNQERLFEYLTKDNDSLRQIEVWDKLIEWAIATSDDELPSDVSKWTEDNIKAFGTLIQRFIPIIDFQKMSRLDFMQKVNKFRRIFDNEHFIDIIEYFVCTDFSQLVDDAQLVDDIDSKIIDLRGASFIADRIKITKQQGRGITYHFNLLVRGSRDGFSKDTFHNLCDNKGPTVTIARVKSSNEILGGFNPCNWYSVSGFGDFISTKESFIFSLYNNNLENSIFSKVVDIEHAIYNSSGYGPCFGSGKSDLDLFSCNKKGRCVKTSYEKAIRRSEKYFEIIDYEVFQIIYNCIR</sequence>
<dbReference type="Pfam" id="PF07534">
    <property type="entry name" value="TLD"/>
    <property type="match status" value="1"/>
</dbReference>
<dbReference type="Pfam" id="PF00651">
    <property type="entry name" value="BTB"/>
    <property type="match status" value="1"/>
</dbReference>
<dbReference type="PANTHER" id="PTHR24410:SF23">
    <property type="entry name" value="BTB DOMAIN-CONTAINING PROTEIN-RELATED"/>
    <property type="match status" value="1"/>
</dbReference>
<name>A0A015IMY4_RHIIW</name>
<dbReference type="SMR" id="A0A015IMY4"/>
<dbReference type="PROSITE" id="PS51886">
    <property type="entry name" value="TLDC"/>
    <property type="match status" value="1"/>
</dbReference>
<dbReference type="InterPro" id="IPR051481">
    <property type="entry name" value="BTB-POZ/Galectin-3-binding"/>
</dbReference>
<reference evidence="3 4" key="1">
    <citation type="submission" date="2014-02" db="EMBL/GenBank/DDBJ databases">
        <title>Single nucleus genome sequencing reveals high similarity among nuclei of an endomycorrhizal fungus.</title>
        <authorList>
            <person name="Lin K."/>
            <person name="Geurts R."/>
            <person name="Zhang Z."/>
            <person name="Limpens E."/>
            <person name="Saunders D.G."/>
            <person name="Mu D."/>
            <person name="Pang E."/>
            <person name="Cao H."/>
            <person name="Cha H."/>
            <person name="Lin T."/>
            <person name="Zhou Q."/>
            <person name="Shang Y."/>
            <person name="Li Y."/>
            <person name="Ivanov S."/>
            <person name="Sharma T."/>
            <person name="Velzen R.V."/>
            <person name="Ruijter N.D."/>
            <person name="Aanen D.K."/>
            <person name="Win J."/>
            <person name="Kamoun S."/>
            <person name="Bisseling T."/>
            <person name="Huang S."/>
        </authorList>
    </citation>
    <scope>NUCLEOTIDE SEQUENCE [LARGE SCALE GENOMIC DNA]</scope>
    <source>
        <strain evidence="4">DAOM197198w</strain>
    </source>
</reference>
<dbReference type="SMART" id="SM00584">
    <property type="entry name" value="TLDc"/>
    <property type="match status" value="1"/>
</dbReference>
<evidence type="ECO:0000313" key="3">
    <source>
        <dbReference type="EMBL" id="EXX55565.1"/>
    </source>
</evidence>
<dbReference type="PANTHER" id="PTHR24410">
    <property type="entry name" value="HL07962P-RELATED"/>
    <property type="match status" value="1"/>
</dbReference>
<dbReference type="EMBL" id="JEMT01028125">
    <property type="protein sequence ID" value="EXX55565.1"/>
    <property type="molecule type" value="Genomic_DNA"/>
</dbReference>
<evidence type="ECO:0000313" key="4">
    <source>
        <dbReference type="Proteomes" id="UP000022910"/>
    </source>
</evidence>
<evidence type="ECO:0008006" key="5">
    <source>
        <dbReference type="Google" id="ProtNLM"/>
    </source>
</evidence>
<organism evidence="3 4">
    <name type="scientific">Rhizophagus irregularis (strain DAOM 197198w)</name>
    <name type="common">Glomus intraradices</name>
    <dbReference type="NCBI Taxonomy" id="1432141"/>
    <lineage>
        <taxon>Eukaryota</taxon>
        <taxon>Fungi</taxon>
        <taxon>Fungi incertae sedis</taxon>
        <taxon>Mucoromycota</taxon>
        <taxon>Glomeromycotina</taxon>
        <taxon>Glomeromycetes</taxon>
        <taxon>Glomerales</taxon>
        <taxon>Glomeraceae</taxon>
        <taxon>Rhizophagus</taxon>
    </lineage>
</organism>
<evidence type="ECO:0000259" key="1">
    <source>
        <dbReference type="PROSITE" id="PS50097"/>
    </source>
</evidence>
<keyword evidence="4" id="KW-1185">Reference proteome</keyword>
<evidence type="ECO:0000259" key="2">
    <source>
        <dbReference type="PROSITE" id="PS51886"/>
    </source>
</evidence>
<dbReference type="CDD" id="cd18186">
    <property type="entry name" value="BTB_POZ_ZBTB_KLHL-like"/>
    <property type="match status" value="1"/>
</dbReference>
<dbReference type="InterPro" id="IPR006571">
    <property type="entry name" value="TLDc_dom"/>
</dbReference>
<gene>
    <name evidence="3" type="ORF">RirG_224290</name>
</gene>
<accession>A0A015IMY4</accession>
<dbReference type="Proteomes" id="UP000022910">
    <property type="component" value="Unassembled WGS sequence"/>
</dbReference>
<dbReference type="InterPro" id="IPR000210">
    <property type="entry name" value="BTB/POZ_dom"/>
</dbReference>
<dbReference type="OrthoDB" id="6359816at2759"/>
<dbReference type="HOGENOM" id="CLU_021542_0_2_1"/>